<dbReference type="EMBL" id="OX596095">
    <property type="protein sequence ID" value="CAM9529938.1"/>
    <property type="molecule type" value="Genomic_DNA"/>
</dbReference>
<organism evidence="1 2">
    <name type="scientific">Rangifer tarandus platyrhynchus</name>
    <name type="common">Svalbard reindeer</name>
    <dbReference type="NCBI Taxonomy" id="3082113"/>
    <lineage>
        <taxon>Eukaryota</taxon>
        <taxon>Metazoa</taxon>
        <taxon>Chordata</taxon>
        <taxon>Craniata</taxon>
        <taxon>Vertebrata</taxon>
        <taxon>Euteleostomi</taxon>
        <taxon>Mammalia</taxon>
        <taxon>Eutheria</taxon>
        <taxon>Laurasiatheria</taxon>
        <taxon>Artiodactyla</taxon>
        <taxon>Ruminantia</taxon>
        <taxon>Pecora</taxon>
        <taxon>Cervidae</taxon>
        <taxon>Odocoileinae</taxon>
        <taxon>Rangifer</taxon>
    </lineage>
</organism>
<reference evidence="1" key="1">
    <citation type="submission" date="2023-05" db="EMBL/GenBank/DDBJ databases">
        <authorList>
            <consortium name="ELIXIR-Norway"/>
        </authorList>
    </citation>
    <scope>NUCLEOTIDE SEQUENCE</scope>
</reference>
<dbReference type="Proteomes" id="UP001162501">
    <property type="component" value="Chromosome 11"/>
</dbReference>
<accession>A0AC59YB96</accession>
<protein>
    <submittedName>
        <fullName evidence="1">Uncharacterized protein</fullName>
    </submittedName>
</protein>
<reference evidence="1" key="2">
    <citation type="submission" date="2025-03" db="EMBL/GenBank/DDBJ databases">
        <authorList>
            <consortium name="ELIXIR-Norway"/>
            <consortium name="Elixir Norway"/>
        </authorList>
    </citation>
    <scope>NUCLEOTIDE SEQUENCE</scope>
</reference>
<gene>
    <name evidence="1" type="ORF">MRATA1EN22A_LOCUS3829</name>
</gene>
<sequence length="88" mass="9552">MWKQKGGAVSVEQKLEGTPVFPCLPSSISSSVGDTRFVLRNQLSRTPHEGFKRRERPASHAGQGPDPGAAVVIPLPERVDRLKTECTA</sequence>
<evidence type="ECO:0000313" key="2">
    <source>
        <dbReference type="Proteomes" id="UP001162501"/>
    </source>
</evidence>
<proteinExistence type="predicted"/>
<evidence type="ECO:0000313" key="1">
    <source>
        <dbReference type="EMBL" id="CAM9529938.1"/>
    </source>
</evidence>
<name>A0AC59YB96_RANTA</name>